<keyword evidence="8" id="KW-1185">Reference proteome</keyword>
<feature type="transmembrane region" description="Helical" evidence="6">
    <location>
        <begin position="109"/>
        <end position="128"/>
    </location>
</feature>
<dbReference type="CDD" id="cd06581">
    <property type="entry name" value="TM_PBP1_LivM_like"/>
    <property type="match status" value="1"/>
</dbReference>
<evidence type="ECO:0000256" key="5">
    <source>
        <dbReference type="ARBA" id="ARBA00023136"/>
    </source>
</evidence>
<evidence type="ECO:0000256" key="3">
    <source>
        <dbReference type="ARBA" id="ARBA00022692"/>
    </source>
</evidence>
<feature type="transmembrane region" description="Helical" evidence="6">
    <location>
        <begin position="74"/>
        <end position="97"/>
    </location>
</feature>
<keyword evidence="5 6" id="KW-0472">Membrane</keyword>
<keyword evidence="4 6" id="KW-1133">Transmembrane helix</keyword>
<dbReference type="Pfam" id="PF02653">
    <property type="entry name" value="BPD_transp_2"/>
    <property type="match status" value="1"/>
</dbReference>
<proteinExistence type="predicted"/>
<sequence>MKKWPTLAAVAAVLVTLVVLPFVLRNFALLTIARVAALGLLAASTALLTGTAGLPTLGQVAPYAVGAYTAGHLAHAGAVGLVQILVAAAAAAVFALLTGLAVVRTRGTVCLMVTLAVGELTAIAADQWKSVTGGTDGMARVPAVRAFWGGEPMLKGVPLYVYAVGTALVVLVATWLMLRTRAGALVRGCRDNEERMRASGHRVGLILLLTHVWAGAVAGVGGALLIAVQRYVSPADVGFEVSALTLLAVVIGGAASLWGAVAGAGAVVAVRDNLAPAGQAPLLLGLLFVAAVYVLPRGLAGINRRRDA</sequence>
<evidence type="ECO:0000313" key="7">
    <source>
        <dbReference type="EMBL" id="GLZ76758.1"/>
    </source>
</evidence>
<feature type="transmembrane region" description="Helical" evidence="6">
    <location>
        <begin position="205"/>
        <end position="226"/>
    </location>
</feature>
<dbReference type="Proteomes" id="UP001165079">
    <property type="component" value="Unassembled WGS sequence"/>
</dbReference>
<evidence type="ECO:0000256" key="2">
    <source>
        <dbReference type="ARBA" id="ARBA00022475"/>
    </source>
</evidence>
<dbReference type="InterPro" id="IPR001851">
    <property type="entry name" value="ABC_transp_permease"/>
</dbReference>
<evidence type="ECO:0000256" key="4">
    <source>
        <dbReference type="ARBA" id="ARBA00022989"/>
    </source>
</evidence>
<dbReference type="EMBL" id="BSTX01000001">
    <property type="protein sequence ID" value="GLZ76758.1"/>
    <property type="molecule type" value="Genomic_DNA"/>
</dbReference>
<keyword evidence="3 6" id="KW-0812">Transmembrane</keyword>
<dbReference type="PANTHER" id="PTHR30482:SF17">
    <property type="entry name" value="ABC TRANSPORTER ATP-BINDING PROTEIN"/>
    <property type="match status" value="1"/>
</dbReference>
<evidence type="ECO:0000313" key="8">
    <source>
        <dbReference type="Proteomes" id="UP001165079"/>
    </source>
</evidence>
<organism evidence="7 8">
    <name type="scientific">Actinorhabdospora filicis</name>
    <dbReference type="NCBI Taxonomy" id="1785913"/>
    <lineage>
        <taxon>Bacteria</taxon>
        <taxon>Bacillati</taxon>
        <taxon>Actinomycetota</taxon>
        <taxon>Actinomycetes</taxon>
        <taxon>Micromonosporales</taxon>
        <taxon>Micromonosporaceae</taxon>
        <taxon>Actinorhabdospora</taxon>
    </lineage>
</organism>
<evidence type="ECO:0000256" key="6">
    <source>
        <dbReference type="SAM" id="Phobius"/>
    </source>
</evidence>
<accession>A0A9W6SI84</accession>
<evidence type="ECO:0008006" key="9">
    <source>
        <dbReference type="Google" id="ProtNLM"/>
    </source>
</evidence>
<keyword evidence="2" id="KW-1003">Cell membrane</keyword>
<feature type="transmembrane region" description="Helical" evidence="6">
    <location>
        <begin position="246"/>
        <end position="270"/>
    </location>
</feature>
<reference evidence="7" key="1">
    <citation type="submission" date="2023-03" db="EMBL/GenBank/DDBJ databases">
        <title>Actinorhabdospora filicis NBRC 111898.</title>
        <authorList>
            <person name="Ichikawa N."/>
            <person name="Sato H."/>
            <person name="Tonouchi N."/>
        </authorList>
    </citation>
    <scope>NUCLEOTIDE SEQUENCE</scope>
    <source>
        <strain evidence="7">NBRC 111898</strain>
    </source>
</reference>
<dbReference type="AlphaFoldDB" id="A0A9W6SI84"/>
<comment type="subcellular location">
    <subcellularLocation>
        <location evidence="1">Cell membrane</location>
        <topology evidence="1">Multi-pass membrane protein</topology>
    </subcellularLocation>
</comment>
<feature type="transmembrane region" description="Helical" evidence="6">
    <location>
        <begin position="282"/>
        <end position="302"/>
    </location>
</feature>
<dbReference type="PANTHER" id="PTHR30482">
    <property type="entry name" value="HIGH-AFFINITY BRANCHED-CHAIN AMINO ACID TRANSPORT SYSTEM PERMEASE"/>
    <property type="match status" value="1"/>
</dbReference>
<dbReference type="GO" id="GO:0005886">
    <property type="term" value="C:plasma membrane"/>
    <property type="evidence" value="ECO:0007669"/>
    <property type="project" value="UniProtKB-SubCell"/>
</dbReference>
<feature type="transmembrane region" description="Helical" evidence="6">
    <location>
        <begin position="6"/>
        <end position="24"/>
    </location>
</feature>
<gene>
    <name evidence="7" type="ORF">Afil01_15650</name>
</gene>
<dbReference type="GO" id="GO:0015658">
    <property type="term" value="F:branched-chain amino acid transmembrane transporter activity"/>
    <property type="evidence" value="ECO:0007669"/>
    <property type="project" value="InterPro"/>
</dbReference>
<evidence type="ECO:0000256" key="1">
    <source>
        <dbReference type="ARBA" id="ARBA00004651"/>
    </source>
</evidence>
<feature type="transmembrane region" description="Helical" evidence="6">
    <location>
        <begin position="36"/>
        <end position="54"/>
    </location>
</feature>
<protein>
    <recommendedName>
        <fullName evidence="9">Branched-chain amino acid ABC transporter permease</fullName>
    </recommendedName>
</protein>
<dbReference type="RefSeq" id="WP_285661919.1">
    <property type="nucleotide sequence ID" value="NZ_BSTX01000001.1"/>
</dbReference>
<dbReference type="InterPro" id="IPR043428">
    <property type="entry name" value="LivM-like"/>
</dbReference>
<name>A0A9W6SI84_9ACTN</name>
<feature type="transmembrane region" description="Helical" evidence="6">
    <location>
        <begin position="159"/>
        <end position="178"/>
    </location>
</feature>
<comment type="caution">
    <text evidence="7">The sequence shown here is derived from an EMBL/GenBank/DDBJ whole genome shotgun (WGS) entry which is preliminary data.</text>
</comment>